<dbReference type="AlphaFoldDB" id="A0AA36G6Q9"/>
<dbReference type="EMBL" id="CATQJA010002663">
    <property type="protein sequence ID" value="CAJ0581627.1"/>
    <property type="molecule type" value="Genomic_DNA"/>
</dbReference>
<keyword evidence="2" id="KW-1133">Transmembrane helix</keyword>
<evidence type="ECO:0000313" key="4">
    <source>
        <dbReference type="Proteomes" id="UP001177023"/>
    </source>
</evidence>
<evidence type="ECO:0000256" key="2">
    <source>
        <dbReference type="SAM" id="Phobius"/>
    </source>
</evidence>
<accession>A0AA36G6Q9</accession>
<feature type="transmembrane region" description="Helical" evidence="2">
    <location>
        <begin position="218"/>
        <end position="241"/>
    </location>
</feature>
<protein>
    <submittedName>
        <fullName evidence="3">Uncharacterized protein</fullName>
    </submittedName>
</protein>
<evidence type="ECO:0000313" key="3">
    <source>
        <dbReference type="EMBL" id="CAJ0581627.1"/>
    </source>
</evidence>
<proteinExistence type="predicted"/>
<feature type="transmembrane region" description="Helical" evidence="2">
    <location>
        <begin position="253"/>
        <end position="271"/>
    </location>
</feature>
<organism evidence="3 4">
    <name type="scientific">Mesorhabditis spiculigera</name>
    <dbReference type="NCBI Taxonomy" id="96644"/>
    <lineage>
        <taxon>Eukaryota</taxon>
        <taxon>Metazoa</taxon>
        <taxon>Ecdysozoa</taxon>
        <taxon>Nematoda</taxon>
        <taxon>Chromadorea</taxon>
        <taxon>Rhabditida</taxon>
        <taxon>Rhabditina</taxon>
        <taxon>Rhabditomorpha</taxon>
        <taxon>Rhabditoidea</taxon>
        <taxon>Rhabditidae</taxon>
        <taxon>Mesorhabditinae</taxon>
        <taxon>Mesorhabditis</taxon>
    </lineage>
</organism>
<reference evidence="3" key="1">
    <citation type="submission" date="2023-06" db="EMBL/GenBank/DDBJ databases">
        <authorList>
            <person name="Delattre M."/>
        </authorList>
    </citation>
    <scope>NUCLEOTIDE SEQUENCE</scope>
    <source>
        <strain evidence="3">AF72</strain>
    </source>
</reference>
<feature type="transmembrane region" description="Helical" evidence="2">
    <location>
        <begin position="314"/>
        <end position="335"/>
    </location>
</feature>
<sequence>MHVDETSRDDKKRSYKMKWALAILWLCATMAQQKHPSAFTHGHVWDDPACYEASNSSCAWRKGISCFGARVRTALAQNITGGPSLQLFHKPLLQALPHCGGLLLPLLCAHNVRPCIVDSEQKTQLYRFPTKHCHEMFDACRPLFALKPELKQQLPFDCNAAMFVNEGCEDTVTAQLPVLPSSVCFSGLLYKAAAAHGERPMFDHCYATCHLGHNASYVWLKFWGAAAIMLILLVFSGCLIYRSGVLKKSPVARLFAAGSLAALLYSAAWAYSSFDGVFDAVTCNWRSTRLTLGVVKEGFGLGSCTLLQLLLSSLHIACSACSMLTLLVSTIGTRADNTKNRLARRWVEALLQIEDRMWPGILGYCFVTPPFLIMLNGVERNEFSGVCFPGNYSTLAYISLIAASLLLVALVVLRPTVLAFSKSCCNSDAADAMMTPRGSYQHEYQMFGCLTKGVHLVGTLALLLSPILHYVFISGWLEQQDAAFNDYLRCLLDQGVNSPDCRLPANDLRAYLSLGLFTLLPVLVYIFAIFRDALPAVYPNVGWGVARWAPSLLANKYSTLSLEVETPGTRPRSRRGSKARELSSTEGSTESTYTDSTLPLRRGPPSQACQMVAPVRREARGEPDRETSPTDTDVPYEEDFMRVDGRLRERLAPGAEPAQDVLAEYGVEEQQPEDEGRIREAVDRIQQQHRYDDFAVHPDPMSSSMTPPEIQLRADVIRTVLSSSGEDPVFPLQILIILEAAYVVAPVSPQRPIPIGHVIYAPEVIRGLLGPHPPIPPSLRALPTFREHFSILGFQQALRIAAVFIRHGPPRQLPAILRDLNIDNIVPRELRDRVHGGDDVALGQALALVEASPLRIGRVPGDRVQEAFLYLRDYLDIRAAQLGLPPANANRAGHLPPQEDDSEDHAYASFD</sequence>
<feature type="transmembrane region" description="Helical" evidence="2">
    <location>
        <begin position="395"/>
        <end position="413"/>
    </location>
</feature>
<feature type="non-terminal residue" evidence="3">
    <location>
        <position position="1"/>
    </location>
</feature>
<feature type="compositionally biased region" description="Low complexity" evidence="1">
    <location>
        <begin position="584"/>
        <end position="597"/>
    </location>
</feature>
<dbReference type="Proteomes" id="UP001177023">
    <property type="component" value="Unassembled WGS sequence"/>
</dbReference>
<evidence type="ECO:0000256" key="1">
    <source>
        <dbReference type="SAM" id="MobiDB-lite"/>
    </source>
</evidence>
<keyword evidence="4" id="KW-1185">Reference proteome</keyword>
<feature type="region of interest" description="Disordered" evidence="1">
    <location>
        <begin position="564"/>
        <end position="635"/>
    </location>
</feature>
<comment type="caution">
    <text evidence="3">The sequence shown here is derived from an EMBL/GenBank/DDBJ whole genome shotgun (WGS) entry which is preliminary data.</text>
</comment>
<feature type="transmembrane region" description="Helical" evidence="2">
    <location>
        <begin position="510"/>
        <end position="530"/>
    </location>
</feature>
<keyword evidence="2" id="KW-0472">Membrane</keyword>
<keyword evidence="2" id="KW-0812">Transmembrane</keyword>
<feature type="compositionally biased region" description="Basic and acidic residues" evidence="1">
    <location>
        <begin position="615"/>
        <end position="628"/>
    </location>
</feature>
<gene>
    <name evidence="3" type="ORF">MSPICULIGERA_LOCUS19782</name>
</gene>
<feature type="region of interest" description="Disordered" evidence="1">
    <location>
        <begin position="888"/>
        <end position="911"/>
    </location>
</feature>
<name>A0AA36G6Q9_9BILA</name>
<feature type="transmembrane region" description="Helical" evidence="2">
    <location>
        <begin position="454"/>
        <end position="477"/>
    </location>
</feature>